<reference evidence="2" key="2">
    <citation type="submission" date="2017-06" db="EMBL/GenBank/DDBJ databases">
        <title>WGS assembly of Brachypodium distachyon.</title>
        <authorList>
            <consortium name="The International Brachypodium Initiative"/>
            <person name="Lucas S."/>
            <person name="Harmon-Smith M."/>
            <person name="Lail K."/>
            <person name="Tice H."/>
            <person name="Grimwood J."/>
            <person name="Bruce D."/>
            <person name="Barry K."/>
            <person name="Shu S."/>
            <person name="Lindquist E."/>
            <person name="Wang M."/>
            <person name="Pitluck S."/>
            <person name="Vogel J.P."/>
            <person name="Garvin D.F."/>
            <person name="Mockler T.C."/>
            <person name="Schmutz J."/>
            <person name="Rokhsar D."/>
            <person name="Bevan M.W."/>
        </authorList>
    </citation>
    <scope>NUCLEOTIDE SEQUENCE</scope>
    <source>
        <strain evidence="2">Bd21</strain>
    </source>
</reference>
<proteinExistence type="predicted"/>
<reference evidence="2 3" key="1">
    <citation type="journal article" date="2010" name="Nature">
        <title>Genome sequencing and analysis of the model grass Brachypodium distachyon.</title>
        <authorList>
            <consortium name="International Brachypodium Initiative"/>
        </authorList>
    </citation>
    <scope>NUCLEOTIDE SEQUENCE [LARGE SCALE GENOMIC DNA]</scope>
    <source>
        <strain evidence="2 3">Bd21</strain>
    </source>
</reference>
<gene>
    <name evidence="2" type="ORF">BRADI_2g23882v3</name>
</gene>
<accession>A0A2K2DA52</accession>
<dbReference type="EnsemblPlants" id="PNT71162">
    <property type="protein sequence ID" value="PNT71162"/>
    <property type="gene ID" value="BRADI_2g23882v3"/>
</dbReference>
<feature type="region of interest" description="Disordered" evidence="1">
    <location>
        <begin position="48"/>
        <end position="83"/>
    </location>
</feature>
<organism evidence="2">
    <name type="scientific">Brachypodium distachyon</name>
    <name type="common">Purple false brome</name>
    <name type="synonym">Trachynia distachya</name>
    <dbReference type="NCBI Taxonomy" id="15368"/>
    <lineage>
        <taxon>Eukaryota</taxon>
        <taxon>Viridiplantae</taxon>
        <taxon>Streptophyta</taxon>
        <taxon>Embryophyta</taxon>
        <taxon>Tracheophyta</taxon>
        <taxon>Spermatophyta</taxon>
        <taxon>Magnoliopsida</taxon>
        <taxon>Liliopsida</taxon>
        <taxon>Poales</taxon>
        <taxon>Poaceae</taxon>
        <taxon>BOP clade</taxon>
        <taxon>Pooideae</taxon>
        <taxon>Stipodae</taxon>
        <taxon>Brachypodieae</taxon>
        <taxon>Brachypodium</taxon>
    </lineage>
</organism>
<dbReference type="Proteomes" id="UP000008810">
    <property type="component" value="Chromosome 2"/>
</dbReference>
<protein>
    <submittedName>
        <fullName evidence="2 3">Uncharacterized protein</fullName>
    </submittedName>
</protein>
<evidence type="ECO:0000313" key="4">
    <source>
        <dbReference type="Proteomes" id="UP000008810"/>
    </source>
</evidence>
<name>A0A2K2DA52_BRADI</name>
<dbReference type="InParanoid" id="A0A2K2DA52"/>
<keyword evidence="4" id="KW-1185">Reference proteome</keyword>
<evidence type="ECO:0000313" key="2">
    <source>
        <dbReference type="EMBL" id="PNT71162.1"/>
    </source>
</evidence>
<reference evidence="3" key="3">
    <citation type="submission" date="2018-08" db="UniProtKB">
        <authorList>
            <consortium name="EnsemblPlants"/>
        </authorList>
    </citation>
    <scope>IDENTIFICATION</scope>
    <source>
        <strain evidence="3">cv. Bd21</strain>
    </source>
</reference>
<sequence>MAAVESPEPRKTAALGRLPGVVRGYGFVYEVRGDEASLRACSLGLEERWRRPPTGSSGAGGGAPWQGHLEQPGRRGRAAVISQ</sequence>
<dbReference type="EMBL" id="CM000881">
    <property type="protein sequence ID" value="PNT71162.1"/>
    <property type="molecule type" value="Genomic_DNA"/>
</dbReference>
<dbReference type="Gramene" id="PNT71162">
    <property type="protein sequence ID" value="PNT71162"/>
    <property type="gene ID" value="BRADI_2g23882v3"/>
</dbReference>
<evidence type="ECO:0000256" key="1">
    <source>
        <dbReference type="SAM" id="MobiDB-lite"/>
    </source>
</evidence>
<dbReference type="AlphaFoldDB" id="A0A2K2DA52"/>
<evidence type="ECO:0000313" key="3">
    <source>
        <dbReference type="EnsemblPlants" id="PNT71162"/>
    </source>
</evidence>